<dbReference type="PANTHER" id="PTHR31949">
    <property type="entry name" value="GASTRIC MUCIN-LIKE PROTEIN"/>
    <property type="match status" value="1"/>
</dbReference>
<feature type="compositionally biased region" description="Low complexity" evidence="1">
    <location>
        <begin position="287"/>
        <end position="306"/>
    </location>
</feature>
<dbReference type="GO" id="GO:0055028">
    <property type="term" value="C:cortical microtubule"/>
    <property type="evidence" value="ECO:0007669"/>
    <property type="project" value="TreeGrafter"/>
</dbReference>
<name>A0A9D4ZGY4_ADICA</name>
<dbReference type="GO" id="GO:0043622">
    <property type="term" value="P:cortical microtubule organization"/>
    <property type="evidence" value="ECO:0007669"/>
    <property type="project" value="TreeGrafter"/>
</dbReference>
<comment type="caution">
    <text evidence="2">The sequence shown here is derived from an EMBL/GenBank/DDBJ whole genome shotgun (WGS) entry which is preliminary data.</text>
</comment>
<feature type="region of interest" description="Disordered" evidence="1">
    <location>
        <begin position="613"/>
        <end position="647"/>
    </location>
</feature>
<feature type="compositionally biased region" description="Low complexity" evidence="1">
    <location>
        <begin position="131"/>
        <end position="194"/>
    </location>
</feature>
<dbReference type="AlphaFoldDB" id="A0A9D4ZGY4"/>
<gene>
    <name evidence="2" type="ORF">GOP47_0011640</name>
</gene>
<organism evidence="2 3">
    <name type="scientific">Adiantum capillus-veneris</name>
    <name type="common">Maidenhair fern</name>
    <dbReference type="NCBI Taxonomy" id="13818"/>
    <lineage>
        <taxon>Eukaryota</taxon>
        <taxon>Viridiplantae</taxon>
        <taxon>Streptophyta</taxon>
        <taxon>Embryophyta</taxon>
        <taxon>Tracheophyta</taxon>
        <taxon>Polypodiopsida</taxon>
        <taxon>Polypodiidae</taxon>
        <taxon>Polypodiales</taxon>
        <taxon>Pteridineae</taxon>
        <taxon>Pteridaceae</taxon>
        <taxon>Vittarioideae</taxon>
        <taxon>Adiantum</taxon>
    </lineage>
</organism>
<dbReference type="PANTHER" id="PTHR31949:SF2">
    <property type="entry name" value="OS05G0480600 PROTEIN"/>
    <property type="match status" value="1"/>
</dbReference>
<dbReference type="OrthoDB" id="1929779at2759"/>
<proteinExistence type="predicted"/>
<reference evidence="2" key="1">
    <citation type="submission" date="2021-01" db="EMBL/GenBank/DDBJ databases">
        <title>Adiantum capillus-veneris genome.</title>
        <authorList>
            <person name="Fang Y."/>
            <person name="Liao Q."/>
        </authorList>
    </citation>
    <scope>NUCLEOTIDE SEQUENCE</scope>
    <source>
        <strain evidence="2">H3</strain>
        <tissue evidence="2">Leaf</tissue>
    </source>
</reference>
<sequence length="1048" mass="113268">MNGRRHNMGTRQRDGRDEDLALFHDMRRRERRNFLYLLADDVDVSPTATPTRTGRELLPLDSEKNDFDWLLTPPSTPLFPSLDQDGPIVNLSQRRVLTRSASVSRSARLSYPQEPSPKVIHGGNPSPKRPSTASSTSSTVSTCRGRPLSPSLTSRSSPTMRSSSPCRPVTPTGRNSTAATRSSSRSLTPTLRRNNTSPSSANRAVPMSGRSRGKSLSPKLGPWEPSLPGFSAEPPPNLRTSLSDRTFQRGFSHISKNKAKIRGSSAEMFDASSQSRWQADSPDGSGNWSLSYSNDHSSSQNSKASVVSYDDDVDMAESVLSGSVKSDSGSKRANAVTSKTEESSLRRSVLPAKRQMRSSGATGDAMPFLSLAARKSYERQAQVQRRNAQAMFRPLLSSAPVTSFYTSKPSGIHLRSSGLFMDSFSAQSSSMHAPRSEGLHVETATEAAAANSKCEQPAREVSLSGIQETIEEESECSLNSEEENLGCQSKYCVRDSEERLSGSKGQADNSADGHKLSFFSTAEKNKGLPVGNIKNLLTNSEGTCVLPAQYLKQGPVDDKAQHEDTSCAMDSDTSELSIPADSCVRGRHTYQGAEDHASVNTSTGQSKDIDLTSEESTVKENHAEDQKPASSGKAHPSYVGIGNGLSQHGSQRVLSDLGSFRKHSPMKGYYTRSHDGSLFGEKNGSCDSFMSDSHSLVRSLASALGSGKSADLESLGGAMVGNAHSESIAVMDTSRSVERVSSSLDRDSLKKGVPLCMAPTEVVDDAFHSDSEVSATCAFSTYFNASVQDGLHSLVTDLHEIATEASSSEVYSENPLVRVSTSDRSAQQDVLSLIGSCAPRITMLVDDAVQHGCTDAACTGQSGRYSDACIARRLAGETLTTDDPTLKQLPGVPLSKRSLTLEEATDTILFCSSIVHELVYKAATLSIENEEQKVLKPLVSKRDFVALFGFSGADSRSNGVKAAKPARNRKRQPLASTTVCETSSFVQKQRMVHRQTPAVTMRQSPMERIENAIMGNHEEMHEPTIATRPKRKMKQGKPAKCRCSCCMM</sequence>
<evidence type="ECO:0000313" key="3">
    <source>
        <dbReference type="Proteomes" id="UP000886520"/>
    </source>
</evidence>
<evidence type="ECO:0000256" key="1">
    <source>
        <dbReference type="SAM" id="MobiDB-lite"/>
    </source>
</evidence>
<feature type="region of interest" description="Disordered" evidence="1">
    <location>
        <begin position="99"/>
        <end position="243"/>
    </location>
</feature>
<dbReference type="Proteomes" id="UP000886520">
    <property type="component" value="Chromosome 11"/>
</dbReference>
<feature type="region of interest" description="Disordered" evidence="1">
    <location>
        <begin position="272"/>
        <end position="306"/>
    </location>
</feature>
<feature type="compositionally biased region" description="Low complexity" evidence="1">
    <location>
        <begin position="99"/>
        <end position="110"/>
    </location>
</feature>
<feature type="region of interest" description="Disordered" evidence="1">
    <location>
        <begin position="321"/>
        <end position="363"/>
    </location>
</feature>
<feature type="region of interest" description="Disordered" evidence="1">
    <location>
        <begin position="589"/>
        <end position="608"/>
    </location>
</feature>
<feature type="compositionally biased region" description="Basic and acidic residues" evidence="1">
    <location>
        <begin position="616"/>
        <end position="627"/>
    </location>
</feature>
<protein>
    <submittedName>
        <fullName evidence="2">Uncharacterized protein</fullName>
    </submittedName>
</protein>
<accession>A0A9D4ZGY4</accession>
<evidence type="ECO:0000313" key="2">
    <source>
        <dbReference type="EMBL" id="KAI5073627.1"/>
    </source>
</evidence>
<dbReference type="EMBL" id="JABFUD020000011">
    <property type="protein sequence ID" value="KAI5073627.1"/>
    <property type="molecule type" value="Genomic_DNA"/>
</dbReference>
<keyword evidence="3" id="KW-1185">Reference proteome</keyword>